<protein>
    <submittedName>
        <fullName evidence="4">Acyl-CoA dehydrogenase/oxidase C-terminal domain-containing protein</fullName>
    </submittedName>
</protein>
<dbReference type="SUPFAM" id="SSF47203">
    <property type="entry name" value="Acyl-CoA dehydrogenase C-terminal domain-like"/>
    <property type="match status" value="1"/>
</dbReference>
<evidence type="ECO:0000313" key="4">
    <source>
        <dbReference type="WBParaSite" id="jg21964"/>
    </source>
</evidence>
<dbReference type="Gene3D" id="1.20.140.10">
    <property type="entry name" value="Butyryl-CoA Dehydrogenase, subunit A, domain 3"/>
    <property type="match status" value="1"/>
</dbReference>
<evidence type="ECO:0000259" key="2">
    <source>
        <dbReference type="Pfam" id="PF00441"/>
    </source>
</evidence>
<keyword evidence="3" id="KW-1185">Reference proteome</keyword>
<dbReference type="WBParaSite" id="jg21964">
    <property type="protein sequence ID" value="jg21964"/>
    <property type="gene ID" value="jg21964"/>
</dbReference>
<dbReference type="GO" id="GO:0017099">
    <property type="term" value="F:very-long-chain fatty acyl-CoA dehydrogenase activity"/>
    <property type="evidence" value="ECO:0007669"/>
    <property type="project" value="TreeGrafter"/>
</dbReference>
<dbReference type="PROSITE" id="PS00073">
    <property type="entry name" value="ACYL_COA_DH_2"/>
    <property type="match status" value="1"/>
</dbReference>
<sequence length="142" mass="16063">MIIQHYVTESIVYMLASNLDGGVPEFQLEAAIAKVVASHVCDEAIQLHGGIGFMRDCGLERVLRDLRIFRIFECANDIMRMFVALTGMQYARKHLQQLLNDIKSGSVTSLFSEVKRRAFSEKKRIDAIGVKRSTSRLQQPMS</sequence>
<name>A0A915DQW0_9BILA</name>
<dbReference type="InterPro" id="IPR036250">
    <property type="entry name" value="AcylCo_DH-like_C"/>
</dbReference>
<feature type="domain" description="Acyl-CoA dehydrogenase/oxidase C-terminal" evidence="2">
    <location>
        <begin position="3"/>
        <end position="84"/>
    </location>
</feature>
<dbReference type="Pfam" id="PF00441">
    <property type="entry name" value="Acyl-CoA_dh_1"/>
    <property type="match status" value="1"/>
</dbReference>
<dbReference type="PANTHER" id="PTHR43884:SF11">
    <property type="entry name" value="VERY LONG-CHAIN SPECIFIC ACYL-COA DEHYDROGENASE, MITOCHONDRIAL"/>
    <property type="match status" value="1"/>
</dbReference>
<dbReference type="PANTHER" id="PTHR43884">
    <property type="entry name" value="ACYL-COA DEHYDROGENASE"/>
    <property type="match status" value="1"/>
</dbReference>
<reference evidence="4" key="1">
    <citation type="submission" date="2022-11" db="UniProtKB">
        <authorList>
            <consortium name="WormBaseParasite"/>
        </authorList>
    </citation>
    <scope>IDENTIFICATION</scope>
</reference>
<dbReference type="Proteomes" id="UP000887574">
    <property type="component" value="Unplaced"/>
</dbReference>
<accession>A0A915DQW0</accession>
<dbReference type="AlphaFoldDB" id="A0A915DQW0"/>
<evidence type="ECO:0000313" key="3">
    <source>
        <dbReference type="Proteomes" id="UP000887574"/>
    </source>
</evidence>
<keyword evidence="1" id="KW-0285">Flavoprotein</keyword>
<dbReference type="InterPro" id="IPR009075">
    <property type="entry name" value="AcylCo_DH/oxidase_C"/>
</dbReference>
<dbReference type="InterPro" id="IPR006089">
    <property type="entry name" value="Acyl-CoA_DH_CS"/>
</dbReference>
<proteinExistence type="predicted"/>
<evidence type="ECO:0000256" key="1">
    <source>
        <dbReference type="ARBA" id="ARBA00022630"/>
    </source>
</evidence>
<dbReference type="GO" id="GO:0000062">
    <property type="term" value="F:fatty-acyl-CoA binding"/>
    <property type="evidence" value="ECO:0007669"/>
    <property type="project" value="TreeGrafter"/>
</dbReference>
<organism evidence="3 4">
    <name type="scientific">Ditylenchus dipsaci</name>
    <dbReference type="NCBI Taxonomy" id="166011"/>
    <lineage>
        <taxon>Eukaryota</taxon>
        <taxon>Metazoa</taxon>
        <taxon>Ecdysozoa</taxon>
        <taxon>Nematoda</taxon>
        <taxon>Chromadorea</taxon>
        <taxon>Rhabditida</taxon>
        <taxon>Tylenchina</taxon>
        <taxon>Tylenchomorpha</taxon>
        <taxon>Sphaerularioidea</taxon>
        <taxon>Anguinidae</taxon>
        <taxon>Anguininae</taxon>
        <taxon>Ditylenchus</taxon>
    </lineage>
</organism>